<dbReference type="EMBL" id="WEKT01000016">
    <property type="protein sequence ID" value="MZI93675.1"/>
    <property type="molecule type" value="Genomic_DNA"/>
</dbReference>
<reference evidence="2 3" key="1">
    <citation type="submission" date="2019-10" db="EMBL/GenBank/DDBJ databases">
        <title>Vibrio sp. nov. isolated from a shrimp pond.</title>
        <authorList>
            <person name="Gomez-Gil B."/>
            <person name="Enciso-Ibarra J."/>
            <person name="Enciso-Ibarra K."/>
            <person name="Bolan-Mejia C."/>
        </authorList>
    </citation>
    <scope>NUCLEOTIDE SEQUENCE [LARGE SCALE GENOMIC DNA]</scope>
    <source>
        <strain evidence="2 3">CAIM 722</strain>
    </source>
</reference>
<name>A0A7X4LKI9_9VIBR</name>
<accession>A0A7X4LKI9</accession>
<dbReference type="Proteomes" id="UP000462621">
    <property type="component" value="Unassembled WGS sequence"/>
</dbReference>
<dbReference type="PIRSF" id="PIRSF016642">
    <property type="entry name" value="UCP016642"/>
    <property type="match status" value="1"/>
</dbReference>
<keyword evidence="3" id="KW-1185">Reference proteome</keyword>
<organism evidence="2 3">
    <name type="scientific">Vibrio eleionomae</name>
    <dbReference type="NCBI Taxonomy" id="2653505"/>
    <lineage>
        <taxon>Bacteria</taxon>
        <taxon>Pseudomonadati</taxon>
        <taxon>Pseudomonadota</taxon>
        <taxon>Gammaproteobacteria</taxon>
        <taxon>Vibrionales</taxon>
        <taxon>Vibrionaceae</taxon>
        <taxon>Vibrio</taxon>
    </lineage>
</organism>
<dbReference type="Pfam" id="PF09825">
    <property type="entry name" value="BPL_N"/>
    <property type="match status" value="1"/>
</dbReference>
<dbReference type="Gene3D" id="3.40.50.880">
    <property type="match status" value="1"/>
</dbReference>
<keyword evidence="2" id="KW-0436">Ligase</keyword>
<dbReference type="AlphaFoldDB" id="A0A7X4LKI9"/>
<dbReference type="SUPFAM" id="SSF52317">
    <property type="entry name" value="Class I glutamine amidotransferase-like"/>
    <property type="match status" value="1"/>
</dbReference>
<dbReference type="InterPro" id="IPR029062">
    <property type="entry name" value="Class_I_gatase-like"/>
</dbReference>
<dbReference type="InterPro" id="IPR015834">
    <property type="entry name" value="UCP016642"/>
</dbReference>
<evidence type="ECO:0000313" key="2">
    <source>
        <dbReference type="EMBL" id="MZI93675.1"/>
    </source>
</evidence>
<proteinExistence type="predicted"/>
<comment type="caution">
    <text evidence="2">The sequence shown here is derived from an EMBL/GenBank/DDBJ whole genome shotgun (WGS) entry which is preliminary data.</text>
</comment>
<sequence>MKVLIYTDNVSNNHLLYYALGRVLGKDSVFFVNSVELLQGALTADVDLFVMPGGASRYKSAKVDGQGSQIIKHYVENGGRYLGICAGAYMGCEQTHWAPGEQHEIVTANELAFFPGRAVGPVSQFGRGDNYNATQARVVKLNYQGKCVDSLYMGGCTFVPESHEGYEVVATFTDVPEQPAAIVRGEFGNGRWLLCSTHPEFDNEAISMLDFDVVGNQYAEFSAIRPQANLSLSLFEELLQQLIY</sequence>
<dbReference type="RefSeq" id="WP_161155364.1">
    <property type="nucleotide sequence ID" value="NZ_WEKT01000016.1"/>
</dbReference>
<feature type="domain" description="Biotin-protein ligase N-terminal" evidence="1">
    <location>
        <begin position="1"/>
        <end position="241"/>
    </location>
</feature>
<protein>
    <submittedName>
        <fullName evidence="2">Biotin--protein ligase</fullName>
    </submittedName>
</protein>
<evidence type="ECO:0000259" key="1">
    <source>
        <dbReference type="Pfam" id="PF09825"/>
    </source>
</evidence>
<gene>
    <name evidence="2" type="ORF">F9817_10740</name>
</gene>
<evidence type="ECO:0000313" key="3">
    <source>
        <dbReference type="Proteomes" id="UP000462621"/>
    </source>
</evidence>
<dbReference type="InterPro" id="IPR019197">
    <property type="entry name" value="Biotin-prot_ligase_N"/>
</dbReference>
<dbReference type="GO" id="GO:0016874">
    <property type="term" value="F:ligase activity"/>
    <property type="evidence" value="ECO:0007669"/>
    <property type="project" value="UniProtKB-KW"/>
</dbReference>